<dbReference type="InterPro" id="IPR028001">
    <property type="entry name" value="SAXO5"/>
</dbReference>
<proteinExistence type="predicted"/>
<gene>
    <name evidence="1" type="ORF">UPYG_G00038000</name>
</gene>
<protein>
    <submittedName>
        <fullName evidence="1">Uncharacterized protein</fullName>
    </submittedName>
</protein>
<dbReference type="Proteomes" id="UP001557470">
    <property type="component" value="Unassembled WGS sequence"/>
</dbReference>
<dbReference type="EMBL" id="JAGEUA010000001">
    <property type="protein sequence ID" value="KAL1023229.1"/>
    <property type="molecule type" value="Genomic_DNA"/>
</dbReference>
<keyword evidence="2" id="KW-1185">Reference proteome</keyword>
<name>A0ABD0XPC5_UMBPY</name>
<sequence>MAGGTLVQAPLTGKVFLQSSHIAFFGGRSGDGLEETYKTSFQTDFNSPATLSKRGAIPRPIPAQVQHKDLGRIKEYLTETVKSYPHHPLIPLNRTSACTKFCTNVQMHKDPRQVTFLTTHADDFQHRASSLTRSIRPFVNIKKNQVEEELPQSTYSALFTPYNIFPIVKAKVKHIGRRDTIKEDMDGFCFVTHHNNVFQGKCGSPSQPLQKQFKSSVVMGDQEKILEMETTHGVSFSHPGTTTSPVNTKKDLKINLGDFSENRWTSTMADAFCGTKSEPVLLKRGNRSLSSIPRGDTDAGRNQRMMATTNGLFFSERNHTEHPVHFSGANVRTRSNVEFGRPSLNGLYYSTAAQEDYPKRQIIRTRQQARPSGHMLAGKEPGPAMTTFQSDFHPLNSQRQELNPRQLHQIKFGHIVAPYAEQHFSTTHNEAFGPKPLSRTYLDIPPNQNISHISI</sequence>
<dbReference type="AlphaFoldDB" id="A0ABD0XPC5"/>
<organism evidence="1 2">
    <name type="scientific">Umbra pygmaea</name>
    <name type="common">Eastern mudminnow</name>
    <dbReference type="NCBI Taxonomy" id="75934"/>
    <lineage>
        <taxon>Eukaryota</taxon>
        <taxon>Metazoa</taxon>
        <taxon>Chordata</taxon>
        <taxon>Craniata</taxon>
        <taxon>Vertebrata</taxon>
        <taxon>Euteleostomi</taxon>
        <taxon>Actinopterygii</taxon>
        <taxon>Neopterygii</taxon>
        <taxon>Teleostei</taxon>
        <taxon>Protacanthopterygii</taxon>
        <taxon>Esociformes</taxon>
        <taxon>Umbridae</taxon>
        <taxon>Umbra</taxon>
    </lineage>
</organism>
<evidence type="ECO:0000313" key="1">
    <source>
        <dbReference type="EMBL" id="KAL1023229.1"/>
    </source>
</evidence>
<comment type="caution">
    <text evidence="1">The sequence shown here is derived from an EMBL/GenBank/DDBJ whole genome shotgun (WGS) entry which is preliminary data.</text>
</comment>
<evidence type="ECO:0000313" key="2">
    <source>
        <dbReference type="Proteomes" id="UP001557470"/>
    </source>
</evidence>
<dbReference type="Pfam" id="PF15373">
    <property type="entry name" value="SAXO5-like"/>
    <property type="match status" value="1"/>
</dbReference>
<accession>A0ABD0XPC5</accession>
<dbReference type="PANTHER" id="PTHR34828">
    <property type="entry name" value="TESTIS-EXPRESSED PROTEIN 45"/>
    <property type="match status" value="1"/>
</dbReference>
<reference evidence="1 2" key="1">
    <citation type="submission" date="2024-06" db="EMBL/GenBank/DDBJ databases">
        <authorList>
            <person name="Pan Q."/>
            <person name="Wen M."/>
            <person name="Jouanno E."/>
            <person name="Zahm M."/>
            <person name="Klopp C."/>
            <person name="Cabau C."/>
            <person name="Louis A."/>
            <person name="Berthelot C."/>
            <person name="Parey E."/>
            <person name="Roest Crollius H."/>
            <person name="Montfort J."/>
            <person name="Robinson-Rechavi M."/>
            <person name="Bouchez O."/>
            <person name="Lampietro C."/>
            <person name="Lopez Roques C."/>
            <person name="Donnadieu C."/>
            <person name="Postlethwait J."/>
            <person name="Bobe J."/>
            <person name="Verreycken H."/>
            <person name="Guiguen Y."/>
        </authorList>
    </citation>
    <scope>NUCLEOTIDE SEQUENCE [LARGE SCALE GENOMIC DNA]</scope>
    <source>
        <strain evidence="1">Up_M1</strain>
        <tissue evidence="1">Testis</tissue>
    </source>
</reference>
<dbReference type="PANTHER" id="PTHR34828:SF1">
    <property type="entry name" value="TESTIS-EXPRESSED PROTEIN 45"/>
    <property type="match status" value="1"/>
</dbReference>